<evidence type="ECO:0000259" key="8">
    <source>
        <dbReference type="PROSITE" id="PS50048"/>
    </source>
</evidence>
<evidence type="ECO:0000313" key="9">
    <source>
        <dbReference type="EMBL" id="KAF2661244.1"/>
    </source>
</evidence>
<gene>
    <name evidence="9" type="ORF">K491DRAFT_711150</name>
</gene>
<dbReference type="GO" id="GO:0000981">
    <property type="term" value="F:DNA-binding transcription factor activity, RNA polymerase II-specific"/>
    <property type="evidence" value="ECO:0007669"/>
    <property type="project" value="InterPro"/>
</dbReference>
<keyword evidence="1" id="KW-0479">Metal-binding</keyword>
<protein>
    <recommendedName>
        <fullName evidence="8">Zn(2)-C6 fungal-type domain-containing protein</fullName>
    </recommendedName>
</protein>
<evidence type="ECO:0000256" key="6">
    <source>
        <dbReference type="ARBA" id="ARBA00023242"/>
    </source>
</evidence>
<dbReference type="Proteomes" id="UP000799324">
    <property type="component" value="Unassembled WGS sequence"/>
</dbReference>
<dbReference type="Pfam" id="PF00172">
    <property type="entry name" value="Zn_clus"/>
    <property type="match status" value="1"/>
</dbReference>
<sequence>MDQEHELDDHGTREPDDMDETKLRQLERQYKLRVKTGCETCRIRRVKCDETKPECLRCTKTGRKCEGYKHVNKGRDNSPAAAASFRNPSFLVVPQKSSPIIPRNPSRSVSPEANENRSFYYFQTHTLPKWTEFFDSDLWSQKILQLSHSEPAIKHGILALSTMHERFEKESPVFSARTNDFAFVQYMQAVKHSNELLAAHQEGKVDLEKILIACIIFTCYENLAGNYRAASMHLRNGLRILGQHQRDTAPYIGTTATQETIANVLYRFDLQAMTFSDNASPYDYSVDYPPQCPHIPSAYTRNADARNDLVGLLRCMMWVSGVANINPHAPEHPTWLHVYTQLMGSFEAWESVFEVYTYNIPPHEQGDPKIYAGNTLLKIYGIMSRTIVLAGAGMRTEMSWDSFIDSFKTMVDLAETLPILNRPASPPSSRASTSPPRGSPGASPGPSSLRPAKHRAIAPNPATVASSTSSGSSSFVFLPDPTALGNSTQTSSGLTNSARTKQQPASFTPSFELSPIVPLFVTACRCRDPEIRRRAIALLLNCRRREGVWDSYGAGMVALQVVKLEEGINETVEVGPQNFLPTTPKCKESGDVVENKRVQDVFVSVNMAERQIGVNYLMRSGESIDRYVKF</sequence>
<organism evidence="9 10">
    <name type="scientific">Lophiostoma macrostomum CBS 122681</name>
    <dbReference type="NCBI Taxonomy" id="1314788"/>
    <lineage>
        <taxon>Eukaryota</taxon>
        <taxon>Fungi</taxon>
        <taxon>Dikarya</taxon>
        <taxon>Ascomycota</taxon>
        <taxon>Pezizomycotina</taxon>
        <taxon>Dothideomycetes</taxon>
        <taxon>Pleosporomycetidae</taxon>
        <taxon>Pleosporales</taxon>
        <taxon>Lophiostomataceae</taxon>
        <taxon>Lophiostoma</taxon>
    </lineage>
</organism>
<dbReference type="SMART" id="SM00066">
    <property type="entry name" value="GAL4"/>
    <property type="match status" value="1"/>
</dbReference>
<dbReference type="GO" id="GO:0008270">
    <property type="term" value="F:zinc ion binding"/>
    <property type="evidence" value="ECO:0007669"/>
    <property type="project" value="InterPro"/>
</dbReference>
<keyword evidence="4" id="KW-0238">DNA-binding</keyword>
<keyword evidence="10" id="KW-1185">Reference proteome</keyword>
<evidence type="ECO:0000256" key="1">
    <source>
        <dbReference type="ARBA" id="ARBA00022723"/>
    </source>
</evidence>
<feature type="domain" description="Zn(2)-C6 fungal-type" evidence="8">
    <location>
        <begin position="37"/>
        <end position="65"/>
    </location>
</feature>
<feature type="region of interest" description="Disordered" evidence="7">
    <location>
        <begin position="419"/>
        <end position="453"/>
    </location>
</feature>
<evidence type="ECO:0000256" key="7">
    <source>
        <dbReference type="SAM" id="MobiDB-lite"/>
    </source>
</evidence>
<keyword evidence="6" id="KW-0539">Nucleus</keyword>
<evidence type="ECO:0000256" key="5">
    <source>
        <dbReference type="ARBA" id="ARBA00023163"/>
    </source>
</evidence>
<dbReference type="Gene3D" id="4.10.240.10">
    <property type="entry name" value="Zn(2)-C6 fungal-type DNA-binding domain"/>
    <property type="match status" value="1"/>
</dbReference>
<dbReference type="EMBL" id="MU004295">
    <property type="protein sequence ID" value="KAF2661244.1"/>
    <property type="molecule type" value="Genomic_DNA"/>
</dbReference>
<keyword evidence="5" id="KW-0804">Transcription</keyword>
<dbReference type="OrthoDB" id="3172332at2759"/>
<evidence type="ECO:0000313" key="10">
    <source>
        <dbReference type="Proteomes" id="UP000799324"/>
    </source>
</evidence>
<dbReference type="PROSITE" id="PS50048">
    <property type="entry name" value="ZN2_CY6_FUNGAL_2"/>
    <property type="match status" value="1"/>
</dbReference>
<dbReference type="CDD" id="cd00067">
    <property type="entry name" value="GAL4"/>
    <property type="match status" value="1"/>
</dbReference>
<name>A0A6A6TRJ1_9PLEO</name>
<dbReference type="PROSITE" id="PS00463">
    <property type="entry name" value="ZN2_CY6_FUNGAL_1"/>
    <property type="match status" value="1"/>
</dbReference>
<dbReference type="GO" id="GO:0003677">
    <property type="term" value="F:DNA binding"/>
    <property type="evidence" value="ECO:0007669"/>
    <property type="project" value="UniProtKB-KW"/>
</dbReference>
<evidence type="ECO:0000256" key="2">
    <source>
        <dbReference type="ARBA" id="ARBA00022833"/>
    </source>
</evidence>
<feature type="compositionally biased region" description="Basic and acidic residues" evidence="7">
    <location>
        <begin position="7"/>
        <end position="23"/>
    </location>
</feature>
<dbReference type="SUPFAM" id="SSF57701">
    <property type="entry name" value="Zn2/Cys6 DNA-binding domain"/>
    <property type="match status" value="1"/>
</dbReference>
<keyword evidence="2" id="KW-0862">Zinc</keyword>
<dbReference type="PANTHER" id="PTHR36206">
    <property type="entry name" value="ASPERCRYPTIN BIOSYNTHESIS CLUSTER-SPECIFIC TRANSCRIPTION REGULATOR ATNN-RELATED"/>
    <property type="match status" value="1"/>
</dbReference>
<dbReference type="Pfam" id="PF11951">
    <property type="entry name" value="Fungal_trans_2"/>
    <property type="match status" value="1"/>
</dbReference>
<dbReference type="AlphaFoldDB" id="A0A6A6TRJ1"/>
<evidence type="ECO:0000256" key="3">
    <source>
        <dbReference type="ARBA" id="ARBA00023015"/>
    </source>
</evidence>
<feature type="region of interest" description="Disordered" evidence="7">
    <location>
        <begin position="1"/>
        <end position="23"/>
    </location>
</feature>
<keyword evidence="3" id="KW-0805">Transcription regulation</keyword>
<dbReference type="InterPro" id="IPR052360">
    <property type="entry name" value="Transcr_Regulatory_Proteins"/>
</dbReference>
<accession>A0A6A6TRJ1</accession>
<evidence type="ECO:0000256" key="4">
    <source>
        <dbReference type="ARBA" id="ARBA00023125"/>
    </source>
</evidence>
<reference evidence="9" key="1">
    <citation type="journal article" date="2020" name="Stud. Mycol.">
        <title>101 Dothideomycetes genomes: a test case for predicting lifestyles and emergence of pathogens.</title>
        <authorList>
            <person name="Haridas S."/>
            <person name="Albert R."/>
            <person name="Binder M."/>
            <person name="Bloem J."/>
            <person name="Labutti K."/>
            <person name="Salamov A."/>
            <person name="Andreopoulos B."/>
            <person name="Baker S."/>
            <person name="Barry K."/>
            <person name="Bills G."/>
            <person name="Bluhm B."/>
            <person name="Cannon C."/>
            <person name="Castanera R."/>
            <person name="Culley D."/>
            <person name="Daum C."/>
            <person name="Ezra D."/>
            <person name="Gonzalez J."/>
            <person name="Henrissat B."/>
            <person name="Kuo A."/>
            <person name="Liang C."/>
            <person name="Lipzen A."/>
            <person name="Lutzoni F."/>
            <person name="Magnuson J."/>
            <person name="Mondo S."/>
            <person name="Nolan M."/>
            <person name="Ohm R."/>
            <person name="Pangilinan J."/>
            <person name="Park H.-J."/>
            <person name="Ramirez L."/>
            <person name="Alfaro M."/>
            <person name="Sun H."/>
            <person name="Tritt A."/>
            <person name="Yoshinaga Y."/>
            <person name="Zwiers L.-H."/>
            <person name="Turgeon B."/>
            <person name="Goodwin S."/>
            <person name="Spatafora J."/>
            <person name="Crous P."/>
            <person name="Grigoriev I."/>
        </authorList>
    </citation>
    <scope>NUCLEOTIDE SEQUENCE</scope>
    <source>
        <strain evidence="9">CBS 122681</strain>
    </source>
</reference>
<feature type="compositionally biased region" description="Low complexity" evidence="7">
    <location>
        <begin position="427"/>
        <end position="450"/>
    </location>
</feature>
<proteinExistence type="predicted"/>
<dbReference type="InterPro" id="IPR001138">
    <property type="entry name" value="Zn2Cys6_DnaBD"/>
</dbReference>
<dbReference type="InterPro" id="IPR021858">
    <property type="entry name" value="Fun_TF"/>
</dbReference>
<feature type="region of interest" description="Disordered" evidence="7">
    <location>
        <begin position="486"/>
        <end position="506"/>
    </location>
</feature>
<dbReference type="PANTHER" id="PTHR36206:SF4">
    <property type="entry name" value="HYPOTHETICAL CONSERVED PROTEIN (EUROFUNG)-RELATED"/>
    <property type="match status" value="1"/>
</dbReference>
<dbReference type="InterPro" id="IPR036864">
    <property type="entry name" value="Zn2-C6_fun-type_DNA-bd_sf"/>
</dbReference>